<protein>
    <recommendedName>
        <fullName evidence="8">Rhodopsin domain-containing protein</fullName>
    </recommendedName>
</protein>
<evidence type="ECO:0000256" key="7">
    <source>
        <dbReference type="SAM" id="Phobius"/>
    </source>
</evidence>
<evidence type="ECO:0000256" key="3">
    <source>
        <dbReference type="ARBA" id="ARBA00022989"/>
    </source>
</evidence>
<keyword evidence="2 7" id="KW-0812">Transmembrane</keyword>
<keyword evidence="3 7" id="KW-1133">Transmembrane helix</keyword>
<feature type="transmembrane region" description="Helical" evidence="7">
    <location>
        <begin position="112"/>
        <end position="135"/>
    </location>
</feature>
<dbReference type="PANTHER" id="PTHR33048:SF92">
    <property type="entry name" value="INTEGRAL MEMBRANE PROTEIN"/>
    <property type="match status" value="1"/>
</dbReference>
<evidence type="ECO:0000256" key="1">
    <source>
        <dbReference type="ARBA" id="ARBA00004141"/>
    </source>
</evidence>
<feature type="transmembrane region" description="Helical" evidence="7">
    <location>
        <begin position="192"/>
        <end position="216"/>
    </location>
</feature>
<evidence type="ECO:0000256" key="6">
    <source>
        <dbReference type="SAM" id="MobiDB-lite"/>
    </source>
</evidence>
<dbReference type="EMBL" id="ML977329">
    <property type="protein sequence ID" value="KAF2112886.1"/>
    <property type="molecule type" value="Genomic_DNA"/>
</dbReference>
<accession>A0A6A5Z1D8</accession>
<dbReference type="GO" id="GO:0016020">
    <property type="term" value="C:membrane"/>
    <property type="evidence" value="ECO:0007669"/>
    <property type="project" value="UniProtKB-SubCell"/>
</dbReference>
<dbReference type="OrthoDB" id="444631at2759"/>
<keyword evidence="10" id="KW-1185">Reference proteome</keyword>
<gene>
    <name evidence="9" type="ORF">BDV96DRAFT_579311</name>
</gene>
<evidence type="ECO:0000256" key="5">
    <source>
        <dbReference type="ARBA" id="ARBA00038359"/>
    </source>
</evidence>
<dbReference type="Pfam" id="PF20684">
    <property type="entry name" value="Fung_rhodopsin"/>
    <property type="match status" value="1"/>
</dbReference>
<evidence type="ECO:0000259" key="8">
    <source>
        <dbReference type="Pfam" id="PF20684"/>
    </source>
</evidence>
<comment type="similarity">
    <text evidence="5">Belongs to the SAT4 family.</text>
</comment>
<dbReference type="Proteomes" id="UP000799770">
    <property type="component" value="Unassembled WGS sequence"/>
</dbReference>
<name>A0A6A5Z1D8_9PLEO</name>
<feature type="transmembrane region" description="Helical" evidence="7">
    <location>
        <begin position="228"/>
        <end position="249"/>
    </location>
</feature>
<evidence type="ECO:0000256" key="4">
    <source>
        <dbReference type="ARBA" id="ARBA00023136"/>
    </source>
</evidence>
<feature type="transmembrane region" description="Helical" evidence="7">
    <location>
        <begin position="20"/>
        <end position="46"/>
    </location>
</feature>
<dbReference type="AlphaFoldDB" id="A0A6A5Z1D8"/>
<organism evidence="9 10">
    <name type="scientific">Lophiotrema nucula</name>
    <dbReference type="NCBI Taxonomy" id="690887"/>
    <lineage>
        <taxon>Eukaryota</taxon>
        <taxon>Fungi</taxon>
        <taxon>Dikarya</taxon>
        <taxon>Ascomycota</taxon>
        <taxon>Pezizomycotina</taxon>
        <taxon>Dothideomycetes</taxon>
        <taxon>Pleosporomycetidae</taxon>
        <taxon>Pleosporales</taxon>
        <taxon>Lophiotremataceae</taxon>
        <taxon>Lophiotrema</taxon>
    </lineage>
</organism>
<proteinExistence type="inferred from homology"/>
<evidence type="ECO:0000256" key="2">
    <source>
        <dbReference type="ARBA" id="ARBA00022692"/>
    </source>
</evidence>
<dbReference type="PANTHER" id="PTHR33048">
    <property type="entry name" value="PTH11-LIKE INTEGRAL MEMBRANE PROTEIN (AFU_ORTHOLOGUE AFUA_5G11245)"/>
    <property type="match status" value="1"/>
</dbReference>
<comment type="subcellular location">
    <subcellularLocation>
        <location evidence="1">Membrane</location>
        <topology evidence="1">Multi-pass membrane protein</topology>
    </subcellularLocation>
</comment>
<feature type="transmembrane region" description="Helical" evidence="7">
    <location>
        <begin position="147"/>
        <end position="171"/>
    </location>
</feature>
<sequence>MGDLLDPQEAKRLIESAGQIHMHAFQVTLGVLTGFALLCFVARIAVRLRYQKSLRLDDAFLIVAAACLCAATGILYHICYFLYLHSAASLVPQILPYLLANFHELLRLQKRVYPFLALIWTTTFAVKGCFLAFMRPLVWHISRAMNWYYWFVVVFCIVSWAFVVADPFIICPYFGLDGVKCFSSTVDGKKTLGLTVLVTVLDILSDLMVVSLPIIVLRGSQLSLPTKFGLSVFLCLSIFMAICAIARIAGFHYKGVEDDTWEFFWQHAEGAVAVMMASITAFRTLFVKPTDHEDITTPRSPVENLFYRFFRRFQSLARAKPDEKPSSNPSAPSTSIFRLPKIPSPVFTGMRSFIRKNNRTEMSSASFGTLHSDVDAVDVDYHAALRTEKHSASGGTSSQGGSSNLV</sequence>
<keyword evidence="4 7" id="KW-0472">Membrane</keyword>
<dbReference type="InterPro" id="IPR052337">
    <property type="entry name" value="SAT4-like"/>
</dbReference>
<reference evidence="9" key="1">
    <citation type="journal article" date="2020" name="Stud. Mycol.">
        <title>101 Dothideomycetes genomes: a test case for predicting lifestyles and emergence of pathogens.</title>
        <authorList>
            <person name="Haridas S."/>
            <person name="Albert R."/>
            <person name="Binder M."/>
            <person name="Bloem J."/>
            <person name="Labutti K."/>
            <person name="Salamov A."/>
            <person name="Andreopoulos B."/>
            <person name="Baker S."/>
            <person name="Barry K."/>
            <person name="Bills G."/>
            <person name="Bluhm B."/>
            <person name="Cannon C."/>
            <person name="Castanera R."/>
            <person name="Culley D."/>
            <person name="Daum C."/>
            <person name="Ezra D."/>
            <person name="Gonzalez J."/>
            <person name="Henrissat B."/>
            <person name="Kuo A."/>
            <person name="Liang C."/>
            <person name="Lipzen A."/>
            <person name="Lutzoni F."/>
            <person name="Magnuson J."/>
            <person name="Mondo S."/>
            <person name="Nolan M."/>
            <person name="Ohm R."/>
            <person name="Pangilinan J."/>
            <person name="Park H.-J."/>
            <person name="Ramirez L."/>
            <person name="Alfaro M."/>
            <person name="Sun H."/>
            <person name="Tritt A."/>
            <person name="Yoshinaga Y."/>
            <person name="Zwiers L.-H."/>
            <person name="Turgeon B."/>
            <person name="Goodwin S."/>
            <person name="Spatafora J."/>
            <person name="Crous P."/>
            <person name="Grigoriev I."/>
        </authorList>
    </citation>
    <scope>NUCLEOTIDE SEQUENCE</scope>
    <source>
        <strain evidence="9">CBS 627.86</strain>
    </source>
</reference>
<feature type="transmembrane region" description="Helical" evidence="7">
    <location>
        <begin position="58"/>
        <end position="76"/>
    </location>
</feature>
<dbReference type="InterPro" id="IPR049326">
    <property type="entry name" value="Rhodopsin_dom_fungi"/>
</dbReference>
<feature type="domain" description="Rhodopsin" evidence="8">
    <location>
        <begin position="42"/>
        <end position="287"/>
    </location>
</feature>
<feature type="compositionally biased region" description="Polar residues" evidence="6">
    <location>
        <begin position="326"/>
        <end position="336"/>
    </location>
</feature>
<evidence type="ECO:0000313" key="9">
    <source>
        <dbReference type="EMBL" id="KAF2112886.1"/>
    </source>
</evidence>
<evidence type="ECO:0000313" key="10">
    <source>
        <dbReference type="Proteomes" id="UP000799770"/>
    </source>
</evidence>
<feature type="region of interest" description="Disordered" evidence="6">
    <location>
        <begin position="318"/>
        <end position="337"/>
    </location>
</feature>